<dbReference type="GO" id="GO:0043161">
    <property type="term" value="P:proteasome-mediated ubiquitin-dependent protein catabolic process"/>
    <property type="evidence" value="ECO:0007669"/>
    <property type="project" value="TreeGrafter"/>
</dbReference>
<dbReference type="PANTHER" id="PTHR22838">
    <property type="entry name" value="WD REPEAT PROTEIN 26-RELATED"/>
    <property type="match status" value="1"/>
</dbReference>
<dbReference type="PANTHER" id="PTHR22838:SF0">
    <property type="entry name" value="WD REPEAT-CONTAINING PROTEIN 26"/>
    <property type="match status" value="1"/>
</dbReference>
<dbReference type="Proteomes" id="UP000242381">
    <property type="component" value="Unassembled WGS sequence"/>
</dbReference>
<name>A0A0A1ND19_RHIZD</name>
<dbReference type="PROSITE" id="PS50082">
    <property type="entry name" value="WD_REPEATS_2"/>
    <property type="match status" value="4"/>
</dbReference>
<dbReference type="InterPro" id="IPR006594">
    <property type="entry name" value="LisH"/>
</dbReference>
<dbReference type="InterPro" id="IPR001680">
    <property type="entry name" value="WD40_rpt"/>
</dbReference>
<dbReference type="InterPro" id="IPR051350">
    <property type="entry name" value="WD_repeat-ST_regulator"/>
</dbReference>
<feature type="domain" description="CTLH" evidence="4">
    <location>
        <begin position="61"/>
        <end position="120"/>
    </location>
</feature>
<keyword evidence="1 3" id="KW-0853">WD repeat</keyword>
<dbReference type="AlphaFoldDB" id="A0A0A1ND19"/>
<dbReference type="SMART" id="SM00668">
    <property type="entry name" value="CTLH"/>
    <property type="match status" value="1"/>
</dbReference>
<dbReference type="Pfam" id="PF00400">
    <property type="entry name" value="WD40"/>
    <property type="match status" value="5"/>
</dbReference>
<feature type="repeat" description="WD" evidence="3">
    <location>
        <begin position="491"/>
        <end position="528"/>
    </location>
</feature>
<feature type="repeat" description="WD" evidence="3">
    <location>
        <begin position="289"/>
        <end position="319"/>
    </location>
</feature>
<feature type="repeat" description="WD" evidence="3">
    <location>
        <begin position="237"/>
        <end position="278"/>
    </location>
</feature>
<dbReference type="PROSITE" id="PS50896">
    <property type="entry name" value="LISH"/>
    <property type="match status" value="1"/>
</dbReference>
<dbReference type="InterPro" id="IPR019775">
    <property type="entry name" value="WD40_repeat_CS"/>
</dbReference>
<dbReference type="InterPro" id="IPR006595">
    <property type="entry name" value="CTLH_C"/>
</dbReference>
<organism evidence="5 6">
    <name type="scientific">Rhizopus microsporus</name>
    <dbReference type="NCBI Taxonomy" id="58291"/>
    <lineage>
        <taxon>Eukaryota</taxon>
        <taxon>Fungi</taxon>
        <taxon>Fungi incertae sedis</taxon>
        <taxon>Mucoromycota</taxon>
        <taxon>Mucoromycotina</taxon>
        <taxon>Mucoromycetes</taxon>
        <taxon>Mucorales</taxon>
        <taxon>Mucorineae</taxon>
        <taxon>Rhizopodaceae</taxon>
        <taxon>Rhizopus</taxon>
    </lineage>
</organism>
<dbReference type="InterPro" id="IPR054080">
    <property type="entry name" value="TPR1-like_2nd"/>
</dbReference>
<dbReference type="Pfam" id="PF23627">
    <property type="entry name" value="LisH_WDR26"/>
    <property type="match status" value="1"/>
</dbReference>
<dbReference type="VEuPathDB" id="FungiDB:BCV72DRAFT_221148"/>
<dbReference type="OMA" id="GHISGCV"/>
<accession>A0A0A1ND19</accession>
<sequence length="528" mass="59991">MQITKANSPKTTNTAKNITKPANLSNIKKDELVRLMMQSLIDLGYQNTATCLQAESGISLESDIVSHFRSSILNGDWFLAETLLSDMPFVNHSPNVIAKVQFLIRQQKFLELLEQNETMKALYVLRNEITPLGENTDRLHQLSSLVLCSSIEDVMAQAQWDGTKGSSREQLLIELQDYIDSSAMIPKHRLLSLINQAIEWQKRQCLYHNPRRDMDFSLFSDHVCDRDVFPSHMIKVLHGHIDEIWHVAYSNNGKYLASVSKDKSCIIWDMELLEQIQSFRSEVSGSYCAWSPDDSKLLVCGTDNAVRLWDPLNGVLLHTFAQHKDQVTSAVWLPDNEHFITGACEKVMCLWNVDNGSPIARWPVQRTTDMKITKDGKKLVTIGLDKCITIYDVDGLRITEVAKITEEGTITSLSITKDGKFALVNIQDVQEVHLWDLDAQRLVHTYTGQRQNEYIIRSTIGGTDESLILSGSEDNRVYIWSRDHETLLEALEGHDNTVNCISWRPTEPMQYVSAGDDHTIRVWGAKRA</sequence>
<dbReference type="PROSITE" id="PS50897">
    <property type="entry name" value="CTLH"/>
    <property type="match status" value="1"/>
</dbReference>
<gene>
    <name evidence="5" type="ORF">BCV71DRAFT_236847</name>
</gene>
<evidence type="ECO:0000256" key="2">
    <source>
        <dbReference type="ARBA" id="ARBA00022737"/>
    </source>
</evidence>
<dbReference type="InterPro" id="IPR015943">
    <property type="entry name" value="WD40/YVTN_repeat-like_dom_sf"/>
</dbReference>
<protein>
    <submittedName>
        <fullName evidence="5">WD40 repeat-like protein</fullName>
    </submittedName>
</protein>
<dbReference type="EMBL" id="KV921393">
    <property type="protein sequence ID" value="ORE16210.1"/>
    <property type="molecule type" value="Genomic_DNA"/>
</dbReference>
<dbReference type="CDD" id="cd00200">
    <property type="entry name" value="WD40"/>
    <property type="match status" value="1"/>
</dbReference>
<evidence type="ECO:0000259" key="4">
    <source>
        <dbReference type="PROSITE" id="PS50897"/>
    </source>
</evidence>
<reference evidence="5 6" key="1">
    <citation type="journal article" date="2016" name="Proc. Natl. Acad. Sci. U.S.A.">
        <title>Lipid metabolic changes in an early divergent fungus govern the establishment of a mutualistic symbiosis with endobacteria.</title>
        <authorList>
            <person name="Lastovetsky O.A."/>
            <person name="Gaspar M.L."/>
            <person name="Mondo S.J."/>
            <person name="LaButti K.M."/>
            <person name="Sandor L."/>
            <person name="Grigoriev I.V."/>
            <person name="Henry S.A."/>
            <person name="Pawlowska T.E."/>
        </authorList>
    </citation>
    <scope>NUCLEOTIDE SEQUENCE [LARGE SCALE GENOMIC DNA]</scope>
    <source>
        <strain evidence="5 6">ATCC 11559</strain>
    </source>
</reference>
<dbReference type="PROSITE" id="PS00678">
    <property type="entry name" value="WD_REPEATS_1"/>
    <property type="match status" value="1"/>
</dbReference>
<dbReference type="InterPro" id="IPR036322">
    <property type="entry name" value="WD40_repeat_dom_sf"/>
</dbReference>
<keyword evidence="2" id="KW-0677">Repeat</keyword>
<evidence type="ECO:0000256" key="1">
    <source>
        <dbReference type="ARBA" id="ARBA00022574"/>
    </source>
</evidence>
<dbReference type="Gene3D" id="2.130.10.10">
    <property type="entry name" value="YVTN repeat-like/Quinoprotein amine dehydrogenase"/>
    <property type="match status" value="1"/>
</dbReference>
<dbReference type="Pfam" id="PF21889">
    <property type="entry name" value="TPR1-like_2nd"/>
    <property type="match status" value="1"/>
</dbReference>
<dbReference type="PROSITE" id="PS50294">
    <property type="entry name" value="WD_REPEATS_REGION"/>
    <property type="match status" value="3"/>
</dbReference>
<dbReference type="SUPFAM" id="SSF50978">
    <property type="entry name" value="WD40 repeat-like"/>
    <property type="match status" value="1"/>
</dbReference>
<dbReference type="Pfam" id="PF21359">
    <property type="entry name" value="zf_topless"/>
    <property type="match status" value="1"/>
</dbReference>
<dbReference type="SMART" id="SM00320">
    <property type="entry name" value="WD40"/>
    <property type="match status" value="6"/>
</dbReference>
<evidence type="ECO:0000313" key="6">
    <source>
        <dbReference type="Proteomes" id="UP000242381"/>
    </source>
</evidence>
<dbReference type="GO" id="GO:0034657">
    <property type="term" value="C:GID complex"/>
    <property type="evidence" value="ECO:0007669"/>
    <property type="project" value="TreeGrafter"/>
</dbReference>
<proteinExistence type="predicted"/>
<dbReference type="InterPro" id="IPR048419">
    <property type="entry name" value="Topless_Znf"/>
</dbReference>
<feature type="repeat" description="WD" evidence="3">
    <location>
        <begin position="320"/>
        <end position="361"/>
    </location>
</feature>
<evidence type="ECO:0000313" key="5">
    <source>
        <dbReference type="EMBL" id="ORE16210.1"/>
    </source>
</evidence>
<evidence type="ECO:0000256" key="3">
    <source>
        <dbReference type="PROSITE-ProRule" id="PRU00221"/>
    </source>
</evidence>